<evidence type="ECO:0000256" key="1">
    <source>
        <dbReference type="ARBA" id="ARBA00004610"/>
    </source>
</evidence>
<comment type="caution">
    <text evidence="13">The sequence shown here is derived from an EMBL/GenBank/DDBJ whole genome shotgun (WGS) entry which is preliminary data.</text>
</comment>
<keyword evidence="10 12" id="KW-0472">Membrane</keyword>
<dbReference type="Proteomes" id="UP001372834">
    <property type="component" value="Unassembled WGS sequence"/>
</dbReference>
<comment type="caution">
    <text evidence="12">Lacks conserved residue(s) required for the propagation of feature annotation.</text>
</comment>
<name>A0AAN8S0M1_POLSC</name>
<dbReference type="AlphaFoldDB" id="A0AAN8S0M1"/>
<evidence type="ECO:0000313" key="13">
    <source>
        <dbReference type="EMBL" id="KAK6636957.1"/>
    </source>
</evidence>
<keyword evidence="9 12" id="KW-0406">Ion transport</keyword>
<dbReference type="InterPro" id="IPR000990">
    <property type="entry name" value="Innexin"/>
</dbReference>
<keyword evidence="5 12" id="KW-0812">Transmembrane</keyword>
<dbReference type="PANTHER" id="PTHR11893">
    <property type="entry name" value="INNEXIN"/>
    <property type="match status" value="1"/>
</dbReference>
<evidence type="ECO:0000256" key="6">
    <source>
        <dbReference type="ARBA" id="ARBA00022868"/>
    </source>
</evidence>
<evidence type="ECO:0000256" key="5">
    <source>
        <dbReference type="ARBA" id="ARBA00022692"/>
    </source>
</evidence>
<keyword evidence="3 12" id="KW-0813">Transport</keyword>
<keyword evidence="6" id="KW-0303">Gap junction</keyword>
<evidence type="ECO:0000256" key="9">
    <source>
        <dbReference type="ARBA" id="ARBA00023065"/>
    </source>
</evidence>
<keyword evidence="11 12" id="KW-0407">Ion channel</keyword>
<keyword evidence="8 12" id="KW-1133">Transmembrane helix</keyword>
<keyword evidence="7" id="KW-0965">Cell junction</keyword>
<dbReference type="GO" id="GO:0005921">
    <property type="term" value="C:gap junction"/>
    <property type="evidence" value="ECO:0007669"/>
    <property type="project" value="UniProtKB-SubCell"/>
</dbReference>
<evidence type="ECO:0000256" key="12">
    <source>
        <dbReference type="RuleBase" id="RU010713"/>
    </source>
</evidence>
<evidence type="ECO:0000256" key="8">
    <source>
        <dbReference type="ARBA" id="ARBA00022989"/>
    </source>
</evidence>
<feature type="transmembrane region" description="Helical" evidence="12">
    <location>
        <begin position="38"/>
        <end position="57"/>
    </location>
</feature>
<dbReference type="GO" id="GO:0034220">
    <property type="term" value="P:monoatomic ion transmembrane transport"/>
    <property type="evidence" value="ECO:0007669"/>
    <property type="project" value="UniProtKB-KW"/>
</dbReference>
<keyword evidence="4" id="KW-1003">Cell membrane</keyword>
<evidence type="ECO:0000256" key="2">
    <source>
        <dbReference type="ARBA" id="ARBA00004651"/>
    </source>
</evidence>
<dbReference type="GO" id="GO:0005886">
    <property type="term" value="C:plasma membrane"/>
    <property type="evidence" value="ECO:0007669"/>
    <property type="project" value="UniProtKB-SubCell"/>
</dbReference>
<evidence type="ECO:0000256" key="7">
    <source>
        <dbReference type="ARBA" id="ARBA00022949"/>
    </source>
</evidence>
<dbReference type="PROSITE" id="PS51013">
    <property type="entry name" value="PANNEXIN"/>
    <property type="match status" value="1"/>
</dbReference>
<evidence type="ECO:0000256" key="3">
    <source>
        <dbReference type="ARBA" id="ARBA00022448"/>
    </source>
</evidence>
<dbReference type="PANTHER" id="PTHR11893:SF41">
    <property type="entry name" value="INNEXIN INX2"/>
    <property type="match status" value="1"/>
</dbReference>
<gene>
    <name evidence="12" type="primary">inx</name>
    <name evidence="13" type="ORF">RUM43_010621</name>
</gene>
<dbReference type="Pfam" id="PF00876">
    <property type="entry name" value="Innexin"/>
    <property type="match status" value="1"/>
</dbReference>
<evidence type="ECO:0000256" key="4">
    <source>
        <dbReference type="ARBA" id="ARBA00022475"/>
    </source>
</evidence>
<comment type="subcellular location">
    <subcellularLocation>
        <location evidence="1">Cell junction</location>
        <location evidence="1">Gap junction</location>
    </subcellularLocation>
    <subcellularLocation>
        <location evidence="2 12">Cell membrane</location>
        <topology evidence="2 12">Multi-pass membrane protein</topology>
    </subcellularLocation>
</comment>
<evidence type="ECO:0000313" key="14">
    <source>
        <dbReference type="Proteomes" id="UP001372834"/>
    </source>
</evidence>
<dbReference type="GO" id="GO:0005243">
    <property type="term" value="F:gap junction channel activity"/>
    <property type="evidence" value="ECO:0007669"/>
    <property type="project" value="TreeGrafter"/>
</dbReference>
<evidence type="ECO:0000256" key="10">
    <source>
        <dbReference type="ARBA" id="ARBA00023136"/>
    </source>
</evidence>
<comment type="similarity">
    <text evidence="12">Belongs to the pannexin family.</text>
</comment>
<protein>
    <recommendedName>
        <fullName evidence="12">Innexin</fullName>
    </recommendedName>
</protein>
<dbReference type="GO" id="GO:0007602">
    <property type="term" value="P:phototransduction"/>
    <property type="evidence" value="ECO:0007669"/>
    <property type="project" value="TreeGrafter"/>
</dbReference>
<comment type="function">
    <text evidence="12">Structural component of the gap junctions.</text>
</comment>
<reference evidence="13 14" key="1">
    <citation type="submission" date="2023-10" db="EMBL/GenBank/DDBJ databases">
        <title>Genomes of two closely related lineages of the louse Polyplax serrata with different host specificities.</title>
        <authorList>
            <person name="Martinu J."/>
            <person name="Tarabai H."/>
            <person name="Stefka J."/>
            <person name="Hypsa V."/>
        </authorList>
    </citation>
    <scope>NUCLEOTIDE SEQUENCE [LARGE SCALE GENOMIC DNA]</scope>
    <source>
        <strain evidence="13">HR10_N</strain>
    </source>
</reference>
<evidence type="ECO:0000256" key="11">
    <source>
        <dbReference type="ARBA" id="ARBA00023303"/>
    </source>
</evidence>
<accession>A0AAN8S0M1</accession>
<organism evidence="13 14">
    <name type="scientific">Polyplax serrata</name>
    <name type="common">Common mouse louse</name>
    <dbReference type="NCBI Taxonomy" id="468196"/>
    <lineage>
        <taxon>Eukaryota</taxon>
        <taxon>Metazoa</taxon>
        <taxon>Ecdysozoa</taxon>
        <taxon>Arthropoda</taxon>
        <taxon>Hexapoda</taxon>
        <taxon>Insecta</taxon>
        <taxon>Pterygota</taxon>
        <taxon>Neoptera</taxon>
        <taxon>Paraneoptera</taxon>
        <taxon>Psocodea</taxon>
        <taxon>Troctomorpha</taxon>
        <taxon>Phthiraptera</taxon>
        <taxon>Anoplura</taxon>
        <taxon>Polyplacidae</taxon>
        <taxon>Polyplax</taxon>
    </lineage>
</organism>
<proteinExistence type="inferred from homology"/>
<dbReference type="EMBL" id="JAWJWE010000004">
    <property type="protein sequence ID" value="KAK6636957.1"/>
    <property type="molecule type" value="Genomic_DNA"/>
</dbReference>
<sequence>MTCKNGNGFFPTFSQMEELTAVPYSFRTREKVKTCSTIFWLNYSATFLILIVSSLAVTMKQFGGRPIECVIDKELNAEVVNNFCWVHSTFSSWKLLVNDNETQTNSAEEFYGKREPIFMMENDRFKLFRRGQVQTAAATMAASAASAKDGENGKEMAKYSHGIWHSAGAYPGVETVTTDSFLRYHKYVQWVGGILIIQQTIRVTSITLCTFAESACDASRLIANCSWCLTLSSFPVVTDLVTEIVRLFGTEEMRQMVS</sequence>